<dbReference type="AlphaFoldDB" id="A0A109JM53"/>
<dbReference type="InterPro" id="IPR007487">
    <property type="entry name" value="ABC_transpt-TYRBP-like"/>
</dbReference>
<evidence type="ECO:0000313" key="1">
    <source>
        <dbReference type="EMBL" id="KWV51373.1"/>
    </source>
</evidence>
<gene>
    <name evidence="1" type="ORF">AS156_12335</name>
</gene>
<reference evidence="1 2" key="1">
    <citation type="submission" date="2015-11" db="EMBL/GenBank/DDBJ databases">
        <title>Draft Genome Sequence of the Strain BR 10303 (Bradyrhizobium sp.) isolated from nodules of Centrolobium paraense.</title>
        <authorList>
            <person name="Zelli J.E."/>
            <person name="Simoes-Araujo J.L."/>
            <person name="Barauna A.C."/>
            <person name="Silva K."/>
        </authorList>
    </citation>
    <scope>NUCLEOTIDE SEQUENCE [LARGE SCALE GENOMIC DNA]</scope>
    <source>
        <strain evidence="1 2">BR 10303</strain>
    </source>
</reference>
<organism evidence="1 2">
    <name type="scientific">Bradyrhizobium macuxiense</name>
    <dbReference type="NCBI Taxonomy" id="1755647"/>
    <lineage>
        <taxon>Bacteria</taxon>
        <taxon>Pseudomonadati</taxon>
        <taxon>Pseudomonadota</taxon>
        <taxon>Alphaproteobacteria</taxon>
        <taxon>Hyphomicrobiales</taxon>
        <taxon>Nitrobacteraceae</taxon>
        <taxon>Bradyrhizobium</taxon>
    </lineage>
</organism>
<evidence type="ECO:0000313" key="2">
    <source>
        <dbReference type="Proteomes" id="UP000057737"/>
    </source>
</evidence>
<protein>
    <recommendedName>
        <fullName evidence="3">ABC transporter substrate-binding protein</fullName>
    </recommendedName>
</protein>
<comment type="caution">
    <text evidence="1">The sequence shown here is derived from an EMBL/GenBank/DDBJ whole genome shotgun (WGS) entry which is preliminary data.</text>
</comment>
<dbReference type="Gene3D" id="3.40.50.2300">
    <property type="match status" value="2"/>
</dbReference>
<name>A0A109JM53_9BRAD</name>
<keyword evidence="2" id="KW-1185">Reference proteome</keyword>
<dbReference type="Proteomes" id="UP000057737">
    <property type="component" value="Unassembled WGS sequence"/>
</dbReference>
<dbReference type="EMBL" id="LNCU01000089">
    <property type="protein sequence ID" value="KWV51373.1"/>
    <property type="molecule type" value="Genomic_DNA"/>
</dbReference>
<dbReference type="PANTHER" id="PTHR35271">
    <property type="entry name" value="ABC TRANSPORTER, SUBSTRATE-BINDING LIPOPROTEIN-RELATED"/>
    <property type="match status" value="1"/>
</dbReference>
<dbReference type="CDD" id="cd06325">
    <property type="entry name" value="PBP1_ABC_unchar_transporter"/>
    <property type="match status" value="1"/>
</dbReference>
<evidence type="ECO:0008006" key="3">
    <source>
        <dbReference type="Google" id="ProtNLM"/>
    </source>
</evidence>
<sequence>MAELGYVYGRDFVTEPRGTNSIAAVAELAGLQLDVIVATGGGTSLSLLKQATTTIPVVMTAASDPVRQGFVQSLAHPGGNFTGMSMQTLELTGKRLELLKELVPGAEVVAVFWDSTDAGLWPAAAAVGQARGWKLLSVEVRDAAQIAEAFKTAATAGAGALLIPASGLLFSHASQIVELAALSRIPTMYELRSYVDVGGLVSYGANIEDIWRRAATYVDKILKGANPAELPIEQPTSFELVINKRAAVALGLNISPSILIRADEVIE</sequence>
<proteinExistence type="predicted"/>
<dbReference type="PANTHER" id="PTHR35271:SF1">
    <property type="entry name" value="ABC TRANSPORTER, SUBSTRATE-BINDING LIPOPROTEIN"/>
    <property type="match status" value="1"/>
</dbReference>
<accession>A0A109JM53</accession>
<dbReference type="Pfam" id="PF04392">
    <property type="entry name" value="ABC_sub_bind"/>
    <property type="match status" value="1"/>
</dbReference>